<dbReference type="Proteomes" id="UP000824469">
    <property type="component" value="Unassembled WGS sequence"/>
</dbReference>
<protein>
    <submittedName>
        <fullName evidence="1">Uncharacterized protein</fullName>
    </submittedName>
</protein>
<dbReference type="AlphaFoldDB" id="A0AA38FHA0"/>
<sequence length="76" mass="8992">LAIEETKDLTNLKMDDLHGILIVHEMRTNDSKAVKKEEAFKDDKESQVKKIKYDFDMEIYDEKVKSMFVRKLKRGS</sequence>
<evidence type="ECO:0000313" key="2">
    <source>
        <dbReference type="Proteomes" id="UP000824469"/>
    </source>
</evidence>
<accession>A0AA38FHA0</accession>
<feature type="non-terminal residue" evidence="1">
    <location>
        <position position="76"/>
    </location>
</feature>
<comment type="caution">
    <text evidence="1">The sequence shown here is derived from an EMBL/GenBank/DDBJ whole genome shotgun (WGS) entry which is preliminary data.</text>
</comment>
<reference evidence="1 2" key="1">
    <citation type="journal article" date="2021" name="Nat. Plants">
        <title>The Taxus genome provides insights into paclitaxel biosynthesis.</title>
        <authorList>
            <person name="Xiong X."/>
            <person name="Gou J."/>
            <person name="Liao Q."/>
            <person name="Li Y."/>
            <person name="Zhou Q."/>
            <person name="Bi G."/>
            <person name="Li C."/>
            <person name="Du R."/>
            <person name="Wang X."/>
            <person name="Sun T."/>
            <person name="Guo L."/>
            <person name="Liang H."/>
            <person name="Lu P."/>
            <person name="Wu Y."/>
            <person name="Zhang Z."/>
            <person name="Ro D.K."/>
            <person name="Shang Y."/>
            <person name="Huang S."/>
            <person name="Yan J."/>
        </authorList>
    </citation>
    <scope>NUCLEOTIDE SEQUENCE [LARGE SCALE GENOMIC DNA]</scope>
    <source>
        <strain evidence="1">Ta-2019</strain>
    </source>
</reference>
<evidence type="ECO:0000313" key="1">
    <source>
        <dbReference type="EMBL" id="KAH9301992.1"/>
    </source>
</evidence>
<name>A0AA38FHA0_TAXCH</name>
<keyword evidence="2" id="KW-1185">Reference proteome</keyword>
<dbReference type="EMBL" id="JAHRHJ020000009">
    <property type="protein sequence ID" value="KAH9301992.1"/>
    <property type="molecule type" value="Genomic_DNA"/>
</dbReference>
<feature type="non-terminal residue" evidence="1">
    <location>
        <position position="1"/>
    </location>
</feature>
<gene>
    <name evidence="1" type="ORF">KI387_013575</name>
</gene>
<organism evidence="1 2">
    <name type="scientific">Taxus chinensis</name>
    <name type="common">Chinese yew</name>
    <name type="synonym">Taxus wallichiana var. chinensis</name>
    <dbReference type="NCBI Taxonomy" id="29808"/>
    <lineage>
        <taxon>Eukaryota</taxon>
        <taxon>Viridiplantae</taxon>
        <taxon>Streptophyta</taxon>
        <taxon>Embryophyta</taxon>
        <taxon>Tracheophyta</taxon>
        <taxon>Spermatophyta</taxon>
        <taxon>Pinopsida</taxon>
        <taxon>Pinidae</taxon>
        <taxon>Conifers II</taxon>
        <taxon>Cupressales</taxon>
        <taxon>Taxaceae</taxon>
        <taxon>Taxus</taxon>
    </lineage>
</organism>
<proteinExistence type="predicted"/>